<dbReference type="InterPro" id="IPR025661">
    <property type="entry name" value="Pept_asp_AS"/>
</dbReference>
<dbReference type="AlphaFoldDB" id="A0AAV1BVE9"/>
<feature type="domain" description="Peptidase C1A papain C-terminal" evidence="8">
    <location>
        <begin position="131"/>
        <end position="346"/>
    </location>
</feature>
<evidence type="ECO:0000256" key="6">
    <source>
        <dbReference type="ARBA" id="ARBA00023157"/>
    </source>
</evidence>
<dbReference type="InterPro" id="IPR038765">
    <property type="entry name" value="Papain-like_cys_pep_sf"/>
</dbReference>
<dbReference type="InterPro" id="IPR039417">
    <property type="entry name" value="Peptidase_C1A_papain-like"/>
</dbReference>
<keyword evidence="3 7" id="KW-0732">Signal</keyword>
<dbReference type="SMART" id="SM00645">
    <property type="entry name" value="Pept_C1"/>
    <property type="match status" value="1"/>
</dbReference>
<dbReference type="PANTHER" id="PTHR12411">
    <property type="entry name" value="CYSTEINE PROTEASE FAMILY C1-RELATED"/>
    <property type="match status" value="1"/>
</dbReference>
<dbReference type="CDD" id="cd02248">
    <property type="entry name" value="Peptidase_C1A"/>
    <property type="match status" value="1"/>
</dbReference>
<proteinExistence type="inferred from homology"/>
<evidence type="ECO:0000259" key="9">
    <source>
        <dbReference type="SMART" id="SM00848"/>
    </source>
</evidence>
<evidence type="ECO:0000256" key="7">
    <source>
        <dbReference type="SAM" id="SignalP"/>
    </source>
</evidence>
<comment type="similarity">
    <text evidence="1">Belongs to the peptidase C1 family.</text>
</comment>
<dbReference type="PROSITE" id="PS00640">
    <property type="entry name" value="THIOL_PROTEASE_ASN"/>
    <property type="match status" value="1"/>
</dbReference>
<dbReference type="FunFam" id="3.90.70.10:FF:000023">
    <property type="entry name" value="Senescence-specific cysteine protease SAG39"/>
    <property type="match status" value="1"/>
</dbReference>
<dbReference type="Pfam" id="PF08246">
    <property type="entry name" value="Inhibitor_I29"/>
    <property type="match status" value="1"/>
</dbReference>
<protein>
    <submittedName>
        <fullName evidence="10">OLC1v1021332C1</fullName>
    </submittedName>
</protein>
<evidence type="ECO:0000259" key="8">
    <source>
        <dbReference type="SMART" id="SM00645"/>
    </source>
</evidence>
<reference evidence="10" key="1">
    <citation type="submission" date="2023-03" db="EMBL/GenBank/DDBJ databases">
        <authorList>
            <person name="Julca I."/>
        </authorList>
    </citation>
    <scope>NUCLEOTIDE SEQUENCE</scope>
</reference>
<dbReference type="SUPFAM" id="SSF54001">
    <property type="entry name" value="Cysteine proteinases"/>
    <property type="match status" value="1"/>
</dbReference>
<keyword evidence="5" id="KW-0788">Thiol protease</keyword>
<evidence type="ECO:0000256" key="5">
    <source>
        <dbReference type="ARBA" id="ARBA00022807"/>
    </source>
</evidence>
<dbReference type="InterPro" id="IPR000668">
    <property type="entry name" value="Peptidase_C1A_C"/>
</dbReference>
<dbReference type="InterPro" id="IPR025660">
    <property type="entry name" value="Pept_his_AS"/>
</dbReference>
<gene>
    <name evidence="10" type="ORF">OLC1_LOCUS159</name>
</gene>
<dbReference type="Proteomes" id="UP001161247">
    <property type="component" value="Chromosome 1"/>
</dbReference>
<dbReference type="PRINTS" id="PR00705">
    <property type="entry name" value="PAPAIN"/>
</dbReference>
<dbReference type="PROSITE" id="PS00139">
    <property type="entry name" value="THIOL_PROTEASE_CYS"/>
    <property type="match status" value="1"/>
</dbReference>
<dbReference type="GO" id="GO:0008234">
    <property type="term" value="F:cysteine-type peptidase activity"/>
    <property type="evidence" value="ECO:0007669"/>
    <property type="project" value="UniProtKB-KW"/>
</dbReference>
<dbReference type="SMART" id="SM00848">
    <property type="entry name" value="Inhibitor_I29"/>
    <property type="match status" value="1"/>
</dbReference>
<accession>A0AAV1BVE9</accession>
<feature type="domain" description="Cathepsin propeptide inhibitor" evidence="9">
    <location>
        <begin position="43"/>
        <end position="101"/>
    </location>
</feature>
<name>A0AAV1BVE9_OLDCO</name>
<dbReference type="Pfam" id="PF00112">
    <property type="entry name" value="Peptidase_C1"/>
    <property type="match status" value="1"/>
</dbReference>
<keyword evidence="6" id="KW-1015">Disulfide bond</keyword>
<keyword evidence="4" id="KW-0378">Hydrolase</keyword>
<organism evidence="10 11">
    <name type="scientific">Oldenlandia corymbosa var. corymbosa</name>
    <dbReference type="NCBI Taxonomy" id="529605"/>
    <lineage>
        <taxon>Eukaryota</taxon>
        <taxon>Viridiplantae</taxon>
        <taxon>Streptophyta</taxon>
        <taxon>Embryophyta</taxon>
        <taxon>Tracheophyta</taxon>
        <taxon>Spermatophyta</taxon>
        <taxon>Magnoliopsida</taxon>
        <taxon>eudicotyledons</taxon>
        <taxon>Gunneridae</taxon>
        <taxon>Pentapetalae</taxon>
        <taxon>asterids</taxon>
        <taxon>lamiids</taxon>
        <taxon>Gentianales</taxon>
        <taxon>Rubiaceae</taxon>
        <taxon>Rubioideae</taxon>
        <taxon>Spermacoceae</taxon>
        <taxon>Hedyotis-Oldenlandia complex</taxon>
        <taxon>Oldenlandia</taxon>
    </lineage>
</organism>
<feature type="chain" id="PRO_5043942565" evidence="7">
    <location>
        <begin position="24"/>
        <end position="351"/>
    </location>
</feature>
<evidence type="ECO:0000256" key="4">
    <source>
        <dbReference type="ARBA" id="ARBA00022801"/>
    </source>
</evidence>
<dbReference type="InterPro" id="IPR013128">
    <property type="entry name" value="Peptidase_C1A"/>
</dbReference>
<evidence type="ECO:0000313" key="10">
    <source>
        <dbReference type="EMBL" id="CAI9087295.1"/>
    </source>
</evidence>
<evidence type="ECO:0000313" key="11">
    <source>
        <dbReference type="Proteomes" id="UP001161247"/>
    </source>
</evidence>
<dbReference type="EMBL" id="OX459118">
    <property type="protein sequence ID" value="CAI9087295.1"/>
    <property type="molecule type" value="Genomic_DNA"/>
</dbReference>
<dbReference type="PROSITE" id="PS00639">
    <property type="entry name" value="THIOL_PROTEASE_HIS"/>
    <property type="match status" value="1"/>
</dbReference>
<dbReference type="Gene3D" id="3.90.70.10">
    <property type="entry name" value="Cysteine proteinases"/>
    <property type="match status" value="1"/>
</dbReference>
<evidence type="ECO:0000256" key="2">
    <source>
        <dbReference type="ARBA" id="ARBA00022670"/>
    </source>
</evidence>
<dbReference type="InterPro" id="IPR000169">
    <property type="entry name" value="Pept_cys_AS"/>
</dbReference>
<keyword evidence="2" id="KW-0645">Protease</keyword>
<feature type="signal peptide" evidence="7">
    <location>
        <begin position="1"/>
        <end position="23"/>
    </location>
</feature>
<sequence>MYKMHNVLCFLLLITVTILGVWTSPASTRALIDNHTQTISERHEAWMSEHGKVYVDEAEKAKRFRIFKENVERIEVFNFHSEHNTYKLAVNQFADLTADEFRAIRNGYKEPNPLSTSNEATSFKYTNVSAIPPSIDWRTKGAVTPIKEQGPCGCCWAFSAIGATEGITQIKTGKLVPLSEQQLVDCDVKGLNRGCNGGYMDEAFKYIIQNKGINSQLSYPYTGKGAPCNAQKSTVAAAKITGFQKVPANNETALLQAVASQPVSVGVDASHFQFYASGIFNGPCGTKLDHGVTAVGFGVEPNGAKYWLLKNSWGPNWGEKGYIRIKREVPAKEGHCGIAMAASYPVIEKTV</sequence>
<evidence type="ECO:0000256" key="1">
    <source>
        <dbReference type="ARBA" id="ARBA00008455"/>
    </source>
</evidence>
<dbReference type="InterPro" id="IPR013201">
    <property type="entry name" value="Prot_inhib_I29"/>
</dbReference>
<evidence type="ECO:0000256" key="3">
    <source>
        <dbReference type="ARBA" id="ARBA00022729"/>
    </source>
</evidence>
<keyword evidence="11" id="KW-1185">Reference proteome</keyword>
<dbReference type="GO" id="GO:0006508">
    <property type="term" value="P:proteolysis"/>
    <property type="evidence" value="ECO:0007669"/>
    <property type="project" value="UniProtKB-KW"/>
</dbReference>